<protein>
    <submittedName>
        <fullName evidence="1">Uncharacterized protein</fullName>
    </submittedName>
</protein>
<comment type="caution">
    <text evidence="1">The sequence shown here is derived from an EMBL/GenBank/DDBJ whole genome shotgun (WGS) entry which is preliminary data.</text>
</comment>
<accession>A0ACC1RH54</accession>
<sequence>MASSRYYSLTNAELEQYFDRIRLPTKIRPNFMAKKRSFLVDLDTITDILNCHLRDVPFENLALHYSQRRAIDVDARSVYDKIVLQRRGGYGLEHNLLLNTVLLNLGLDAYMAGARLWDPKLGKYSGVEHCVNIVAIRGRPWLVDAGIGPNGPIKPVELANRAPFSHLNGTTGRIAQTPIAQATPLYCFTETELFPEDIEIMNLKISTTPTSAFVPRVFASRCLAAVDFEYSGDMLISALWDDHSGHSRSRSCGQLILIGNYIKLRRNGQGTINMPIMCEQDRVFFLRELFYLELPEHDIKAIQGTASDLDKL</sequence>
<organism evidence="1 2">
    <name type="scientific">Fusarium decemcellulare</name>
    <dbReference type="NCBI Taxonomy" id="57161"/>
    <lineage>
        <taxon>Eukaryota</taxon>
        <taxon>Fungi</taxon>
        <taxon>Dikarya</taxon>
        <taxon>Ascomycota</taxon>
        <taxon>Pezizomycotina</taxon>
        <taxon>Sordariomycetes</taxon>
        <taxon>Hypocreomycetidae</taxon>
        <taxon>Hypocreales</taxon>
        <taxon>Nectriaceae</taxon>
        <taxon>Fusarium</taxon>
        <taxon>Fusarium decemcellulare species complex</taxon>
    </lineage>
</organism>
<name>A0ACC1RH54_9HYPO</name>
<gene>
    <name evidence="1" type="ORF">NM208_g15223</name>
</gene>
<dbReference type="EMBL" id="JANRMS010003958">
    <property type="protein sequence ID" value="KAJ3513174.1"/>
    <property type="molecule type" value="Genomic_DNA"/>
</dbReference>
<evidence type="ECO:0000313" key="1">
    <source>
        <dbReference type="EMBL" id="KAJ3513174.1"/>
    </source>
</evidence>
<dbReference type="Proteomes" id="UP001148629">
    <property type="component" value="Unassembled WGS sequence"/>
</dbReference>
<keyword evidence="2" id="KW-1185">Reference proteome</keyword>
<reference evidence="1" key="1">
    <citation type="submission" date="2022-08" db="EMBL/GenBank/DDBJ databases">
        <title>Genome Sequence of Fusarium decemcellulare.</title>
        <authorList>
            <person name="Buettner E."/>
        </authorList>
    </citation>
    <scope>NUCLEOTIDE SEQUENCE</scope>
    <source>
        <strain evidence="1">Babe19</strain>
    </source>
</reference>
<proteinExistence type="predicted"/>
<evidence type="ECO:0000313" key="2">
    <source>
        <dbReference type="Proteomes" id="UP001148629"/>
    </source>
</evidence>